<dbReference type="NCBIfam" id="TIGR04085">
    <property type="entry name" value="rSAM_more_4Fe4S"/>
    <property type="match status" value="1"/>
</dbReference>
<dbReference type="InterPro" id="IPR006638">
    <property type="entry name" value="Elp3/MiaA/NifB-like_rSAM"/>
</dbReference>
<dbReference type="PROSITE" id="PS51918">
    <property type="entry name" value="RADICAL_SAM"/>
    <property type="match status" value="1"/>
</dbReference>
<evidence type="ECO:0000256" key="4">
    <source>
        <dbReference type="ARBA" id="ARBA00022723"/>
    </source>
</evidence>
<dbReference type="PANTHER" id="PTHR11228:SF7">
    <property type="entry name" value="PQQA PEPTIDE CYCLASE"/>
    <property type="match status" value="1"/>
</dbReference>
<comment type="cofactor">
    <cofactor evidence="1">
        <name>[4Fe-4S] cluster</name>
        <dbReference type="ChEBI" id="CHEBI:49883"/>
    </cofactor>
</comment>
<evidence type="ECO:0000256" key="1">
    <source>
        <dbReference type="ARBA" id="ARBA00001966"/>
    </source>
</evidence>
<keyword evidence="5" id="KW-0408">Iron</keyword>
<proteinExistence type="predicted"/>
<dbReference type="InterPro" id="IPR058240">
    <property type="entry name" value="rSAM_sf"/>
</dbReference>
<keyword evidence="9" id="KW-1185">Reference proteome</keyword>
<keyword evidence="2" id="KW-0004">4Fe-4S</keyword>
<dbReference type="SFLD" id="SFLDG01387">
    <property type="entry name" value="BtrN-like_SPASM_domain_contain"/>
    <property type="match status" value="1"/>
</dbReference>
<dbReference type="Pfam" id="PF04055">
    <property type="entry name" value="Radical_SAM"/>
    <property type="match status" value="1"/>
</dbReference>
<dbReference type="PIRSF" id="PIRSF037420">
    <property type="entry name" value="PQQ_syn_pqqE"/>
    <property type="match status" value="1"/>
</dbReference>
<dbReference type="EMBL" id="FNJI01000001">
    <property type="protein sequence ID" value="SDO38256.1"/>
    <property type="molecule type" value="Genomic_DNA"/>
</dbReference>
<evidence type="ECO:0000256" key="3">
    <source>
        <dbReference type="ARBA" id="ARBA00022691"/>
    </source>
</evidence>
<dbReference type="GO" id="GO:0003824">
    <property type="term" value="F:catalytic activity"/>
    <property type="evidence" value="ECO:0007669"/>
    <property type="project" value="InterPro"/>
</dbReference>
<protein>
    <submittedName>
        <fullName evidence="8">Heme b synthase</fullName>
    </submittedName>
</protein>
<dbReference type="InterPro" id="IPR034391">
    <property type="entry name" value="AdoMet-like_SPASM_containing"/>
</dbReference>
<keyword evidence="3" id="KW-0949">S-adenosyl-L-methionine</keyword>
<dbReference type="PANTHER" id="PTHR11228">
    <property type="entry name" value="RADICAL SAM DOMAIN PROTEIN"/>
    <property type="match status" value="1"/>
</dbReference>
<evidence type="ECO:0000313" key="9">
    <source>
        <dbReference type="Proteomes" id="UP000199073"/>
    </source>
</evidence>
<dbReference type="Pfam" id="PF13186">
    <property type="entry name" value="SPASM"/>
    <property type="match status" value="1"/>
</dbReference>
<organism evidence="8 9">
    <name type="scientific">Desulforhopalus singaporensis</name>
    <dbReference type="NCBI Taxonomy" id="91360"/>
    <lineage>
        <taxon>Bacteria</taxon>
        <taxon>Pseudomonadati</taxon>
        <taxon>Thermodesulfobacteriota</taxon>
        <taxon>Desulfobulbia</taxon>
        <taxon>Desulfobulbales</taxon>
        <taxon>Desulfocapsaceae</taxon>
        <taxon>Desulforhopalus</taxon>
    </lineage>
</organism>
<dbReference type="InterPro" id="IPR023885">
    <property type="entry name" value="4Fe4S-binding_SPASM_dom"/>
</dbReference>
<dbReference type="InterPro" id="IPR017200">
    <property type="entry name" value="PqqE-like"/>
</dbReference>
<reference evidence="8 9" key="1">
    <citation type="submission" date="2016-10" db="EMBL/GenBank/DDBJ databases">
        <authorList>
            <person name="de Groot N.N."/>
        </authorList>
    </citation>
    <scope>NUCLEOTIDE SEQUENCE [LARGE SCALE GENOMIC DNA]</scope>
    <source>
        <strain evidence="8 9">DSM 12130</strain>
    </source>
</reference>
<dbReference type="InterPro" id="IPR007197">
    <property type="entry name" value="rSAM"/>
</dbReference>
<dbReference type="InterPro" id="IPR050377">
    <property type="entry name" value="Radical_SAM_PqqE_MftC-like"/>
</dbReference>
<dbReference type="SFLD" id="SFLDG01386">
    <property type="entry name" value="main_SPASM_domain-containing"/>
    <property type="match status" value="1"/>
</dbReference>
<dbReference type="CDD" id="cd01335">
    <property type="entry name" value="Radical_SAM"/>
    <property type="match status" value="1"/>
</dbReference>
<feature type="domain" description="Radical SAM core" evidence="7">
    <location>
        <begin position="65"/>
        <end position="277"/>
    </location>
</feature>
<dbReference type="SFLD" id="SFLDS00029">
    <property type="entry name" value="Radical_SAM"/>
    <property type="match status" value="2"/>
</dbReference>
<dbReference type="InterPro" id="IPR013785">
    <property type="entry name" value="Aldolase_TIM"/>
</dbReference>
<sequence>MMPGGDECDDLALYFHRKDSYHFATNLGDNGSPGWTSKIFLVLSVVTYMHNDVNHFTFTLEQLMEFEPKWIAWEITRRCNLKCVHCRSSSEIEITGHPDFSLEEGKRIMDDIAQYASPVLVLSGGEPLLRDDVFEIARYGTDKGFRMCLATNGTLVTDKTCKEIKAADIKMVSLSLDGAKAATHDNFRNQQGAFEGTMNAIDLFRRHDIPFLVNSSFTVRNRKEIPDIYKLVKSLGATAWYMFMIVPTGRGEDIMDELIPREMYDEILEWHYQVEKEENELLMRPTCAPHYYRIIREKAKQAGEKVVRRNLKFSTGGSKGCLAGQLICLIDVDGEVQPCSYFPKSAGNVKTTSFKDIWEKSELFLQLRDFKGYKDSCGKCEYVSVCGGCRARSYSMTGDFLAQEPFCNYVPLKMKNGQS</sequence>
<dbReference type="Proteomes" id="UP000199073">
    <property type="component" value="Unassembled WGS sequence"/>
</dbReference>
<dbReference type="SFLD" id="SFLDG01067">
    <property type="entry name" value="SPASM/twitch_domain_containing"/>
    <property type="match status" value="2"/>
</dbReference>
<dbReference type="CDD" id="cd21123">
    <property type="entry name" value="SPASM_MftC-like"/>
    <property type="match status" value="1"/>
</dbReference>
<dbReference type="SUPFAM" id="SSF102114">
    <property type="entry name" value="Radical SAM enzymes"/>
    <property type="match status" value="1"/>
</dbReference>
<accession>A0A1H0J3H4</accession>
<dbReference type="GO" id="GO:0046872">
    <property type="term" value="F:metal ion binding"/>
    <property type="evidence" value="ECO:0007669"/>
    <property type="project" value="UniProtKB-KW"/>
</dbReference>
<evidence type="ECO:0000259" key="7">
    <source>
        <dbReference type="PROSITE" id="PS51918"/>
    </source>
</evidence>
<dbReference type="STRING" id="91360.SAMN05660330_00133"/>
<keyword evidence="4" id="KW-0479">Metal-binding</keyword>
<name>A0A1H0J3H4_9BACT</name>
<dbReference type="AlphaFoldDB" id="A0A1H0J3H4"/>
<keyword evidence="6" id="KW-0411">Iron-sulfur</keyword>
<dbReference type="SMART" id="SM00729">
    <property type="entry name" value="Elp3"/>
    <property type="match status" value="1"/>
</dbReference>
<evidence type="ECO:0000313" key="8">
    <source>
        <dbReference type="EMBL" id="SDO38256.1"/>
    </source>
</evidence>
<evidence type="ECO:0000256" key="2">
    <source>
        <dbReference type="ARBA" id="ARBA00022485"/>
    </source>
</evidence>
<dbReference type="Gene3D" id="3.20.20.70">
    <property type="entry name" value="Aldolase class I"/>
    <property type="match status" value="1"/>
</dbReference>
<evidence type="ECO:0000256" key="6">
    <source>
        <dbReference type="ARBA" id="ARBA00023014"/>
    </source>
</evidence>
<dbReference type="GO" id="GO:0051539">
    <property type="term" value="F:4 iron, 4 sulfur cluster binding"/>
    <property type="evidence" value="ECO:0007669"/>
    <property type="project" value="UniProtKB-KW"/>
</dbReference>
<gene>
    <name evidence="8" type="ORF">SAMN05660330_00133</name>
</gene>
<evidence type="ECO:0000256" key="5">
    <source>
        <dbReference type="ARBA" id="ARBA00023004"/>
    </source>
</evidence>